<dbReference type="GO" id="GO:0032153">
    <property type="term" value="C:cell division site"/>
    <property type="evidence" value="ECO:0007669"/>
    <property type="project" value="UniProtKB-UniRule"/>
</dbReference>
<feature type="topological domain" description="Periplasmic" evidence="7">
    <location>
        <begin position="25"/>
        <end position="112"/>
    </location>
</feature>
<dbReference type="Pfam" id="PF04977">
    <property type="entry name" value="DivIC"/>
    <property type="match status" value="1"/>
</dbReference>
<dbReference type="EMBL" id="CP072748">
    <property type="protein sequence ID" value="QTX09654.1"/>
    <property type="molecule type" value="Genomic_DNA"/>
</dbReference>
<dbReference type="Proteomes" id="UP000664466">
    <property type="component" value="Unassembled WGS sequence"/>
</dbReference>
<feature type="topological domain" description="Cytoplasmic" evidence="7">
    <location>
        <begin position="1"/>
        <end position="6"/>
    </location>
</feature>
<keyword evidence="7" id="KW-0997">Cell inner membrane</keyword>
<protein>
    <recommendedName>
        <fullName evidence="7">Cell division protein FtsB</fullName>
    </recommendedName>
</protein>
<gene>
    <name evidence="7" type="primary">ftsB</name>
    <name evidence="9" type="ORF">J1836_013645</name>
    <name evidence="8" type="ORF">J1836_18255</name>
</gene>
<dbReference type="InterPro" id="IPR023081">
    <property type="entry name" value="Cell_div_FtsB"/>
</dbReference>
<evidence type="ECO:0000256" key="2">
    <source>
        <dbReference type="ARBA" id="ARBA00022618"/>
    </source>
</evidence>
<dbReference type="HAMAP" id="MF_00599">
    <property type="entry name" value="FtsB"/>
    <property type="match status" value="1"/>
</dbReference>
<evidence type="ECO:0000256" key="6">
    <source>
        <dbReference type="ARBA" id="ARBA00023306"/>
    </source>
</evidence>
<comment type="subunit">
    <text evidence="7">Part of a complex composed of FtsB, FtsL and FtsQ.</text>
</comment>
<keyword evidence="4 7" id="KW-1133">Transmembrane helix</keyword>
<evidence type="ECO:0000313" key="8">
    <source>
        <dbReference type="EMBL" id="MBO0614841.1"/>
    </source>
</evidence>
<keyword evidence="10" id="KW-1185">Reference proteome</keyword>
<comment type="subcellular location">
    <subcellularLocation>
        <location evidence="7">Cell inner membrane</location>
        <topology evidence="7">Single-pass type II membrane protein</topology>
    </subcellularLocation>
    <text evidence="7">Localizes to the division septum.</text>
</comment>
<evidence type="ECO:0000256" key="5">
    <source>
        <dbReference type="ARBA" id="ARBA00023136"/>
    </source>
</evidence>
<evidence type="ECO:0000313" key="10">
    <source>
        <dbReference type="Proteomes" id="UP000664466"/>
    </source>
</evidence>
<evidence type="ECO:0000313" key="9">
    <source>
        <dbReference type="EMBL" id="QTX09654.1"/>
    </source>
</evidence>
<dbReference type="GO" id="GO:0030428">
    <property type="term" value="C:cell septum"/>
    <property type="evidence" value="ECO:0007669"/>
    <property type="project" value="TreeGrafter"/>
</dbReference>
<sequence>MNVTRLLFSVLGLLAFVLFVRLWVGAGSYPDIGRLEQQIEQQNKANDEQAEVKRLLQMDVVGLSKDDEAVEEHARSELGMVRDGETYYQVILRTDPEATAPVPQVKAAPHVE</sequence>
<reference evidence="9" key="2">
    <citation type="submission" date="2021-04" db="EMBL/GenBank/DDBJ databases">
        <title>Complete Genome and methylome analysis of Thiothrix fructosivorans ATCC 49748.</title>
        <authorList>
            <person name="Fomenkov A."/>
            <person name="Sun L."/>
            <person name="Vincze T."/>
            <person name="Grabovich M.Y."/>
            <person name="Roberts R.J."/>
        </authorList>
    </citation>
    <scope>NUCLEOTIDE SEQUENCE</scope>
    <source>
        <strain evidence="9">ATCC 49748</strain>
    </source>
</reference>
<keyword evidence="5 7" id="KW-0472">Membrane</keyword>
<dbReference type="GO" id="GO:0005886">
    <property type="term" value="C:plasma membrane"/>
    <property type="evidence" value="ECO:0007669"/>
    <property type="project" value="UniProtKB-SubCell"/>
</dbReference>
<name>A0A8B0SF21_9GAMM</name>
<evidence type="ECO:0000256" key="1">
    <source>
        <dbReference type="ARBA" id="ARBA00022475"/>
    </source>
</evidence>
<comment type="function">
    <text evidence="7">Essential cell division protein. May link together the upstream cell division proteins, which are predominantly cytoplasmic, with the downstream cell division proteins, which are predominantly periplasmic.</text>
</comment>
<dbReference type="PANTHER" id="PTHR37485">
    <property type="entry name" value="CELL DIVISION PROTEIN FTSB"/>
    <property type="match status" value="1"/>
</dbReference>
<dbReference type="GO" id="GO:0043093">
    <property type="term" value="P:FtsZ-dependent cytokinesis"/>
    <property type="evidence" value="ECO:0007669"/>
    <property type="project" value="UniProtKB-UniRule"/>
</dbReference>
<accession>A0A8B0SF21</accession>
<keyword evidence="2 7" id="KW-0132">Cell division</keyword>
<keyword evidence="1 7" id="KW-1003">Cell membrane</keyword>
<dbReference type="AlphaFoldDB" id="A0A8B0SF21"/>
<proteinExistence type="inferred from homology"/>
<evidence type="ECO:0000256" key="7">
    <source>
        <dbReference type="HAMAP-Rule" id="MF_00599"/>
    </source>
</evidence>
<comment type="similarity">
    <text evidence="7">Belongs to the FtsB family.</text>
</comment>
<dbReference type="InterPro" id="IPR007060">
    <property type="entry name" value="FtsL/DivIC"/>
</dbReference>
<evidence type="ECO:0000256" key="3">
    <source>
        <dbReference type="ARBA" id="ARBA00022692"/>
    </source>
</evidence>
<organism evidence="9">
    <name type="scientific">Thiothrix fructosivorans</name>
    <dbReference type="NCBI Taxonomy" id="111770"/>
    <lineage>
        <taxon>Bacteria</taxon>
        <taxon>Pseudomonadati</taxon>
        <taxon>Pseudomonadota</taxon>
        <taxon>Gammaproteobacteria</taxon>
        <taxon>Thiotrichales</taxon>
        <taxon>Thiotrichaceae</taxon>
        <taxon>Thiothrix</taxon>
    </lineage>
</organism>
<dbReference type="EMBL" id="JAFMPM010000008">
    <property type="protein sequence ID" value="MBO0614841.1"/>
    <property type="molecule type" value="Genomic_DNA"/>
</dbReference>
<reference evidence="8 10" key="1">
    <citation type="submission" date="2021-03" db="EMBL/GenBank/DDBJ databases">
        <title>Draft genome and methylome analysis of Thiotrix fructosivoruns ATCC 49748.</title>
        <authorList>
            <person name="Fomenkov A."/>
            <person name="Grabovich M.Y."/>
            <person name="Roberts R.J."/>
        </authorList>
    </citation>
    <scope>NUCLEOTIDE SEQUENCE [LARGE SCALE GENOMIC DNA]</scope>
    <source>
        <strain evidence="8 10">ATCC 49748</strain>
    </source>
</reference>
<dbReference type="PANTHER" id="PTHR37485:SF1">
    <property type="entry name" value="CELL DIVISION PROTEIN FTSB"/>
    <property type="match status" value="1"/>
</dbReference>
<keyword evidence="6 7" id="KW-0131">Cell cycle</keyword>
<evidence type="ECO:0000256" key="4">
    <source>
        <dbReference type="ARBA" id="ARBA00022989"/>
    </source>
</evidence>
<keyword evidence="3 7" id="KW-0812">Transmembrane</keyword>